<dbReference type="KEGG" id="vgo:GJW-30_1_00337"/>
<name>A0A0S3PPL9_9BRAD</name>
<proteinExistence type="inferred from homology"/>
<evidence type="ECO:0000313" key="6">
    <source>
        <dbReference type="EMBL" id="BAT57827.1"/>
    </source>
</evidence>
<keyword evidence="2 5" id="KW-0812">Transmembrane</keyword>
<dbReference type="Proteomes" id="UP000236884">
    <property type="component" value="Chromosome"/>
</dbReference>
<keyword evidence="3 5" id="KW-1133">Transmembrane helix</keyword>
<evidence type="ECO:0000256" key="2">
    <source>
        <dbReference type="ARBA" id="ARBA00022692"/>
    </source>
</evidence>
<keyword evidence="7" id="KW-1185">Reference proteome</keyword>
<evidence type="ECO:0000313" key="7">
    <source>
        <dbReference type="Proteomes" id="UP000236884"/>
    </source>
</evidence>
<dbReference type="EMBL" id="AP014946">
    <property type="protein sequence ID" value="BAT57827.1"/>
    <property type="molecule type" value="Genomic_DNA"/>
</dbReference>
<sequence length="242" mass="24860">MDLVFVLAVGLIAGIISGIVGTGSSIMLMPVLAYAYGPKAAVPIMAVAALMANLSRIVVWVREVDWRKVGAYAATGAPAAFLGARTMLVLPSRWVDIAIGCFLLAMIPARRIFAAAFAGFGLVHLAVAGAVIGFLTGIVASTGPISVPVFLAAGLTKGAFLGTEAASSLMLYVAKTVSFRSAGALPTDEILKGLTVGASIMAGSFISKPFVLRLSADRFQHLMDALLGIAGLAMLYNAAFAP</sequence>
<organism evidence="6 7">
    <name type="scientific">Variibacter gotjawalensis</name>
    <dbReference type="NCBI Taxonomy" id="1333996"/>
    <lineage>
        <taxon>Bacteria</taxon>
        <taxon>Pseudomonadati</taxon>
        <taxon>Pseudomonadota</taxon>
        <taxon>Alphaproteobacteria</taxon>
        <taxon>Hyphomicrobiales</taxon>
        <taxon>Nitrobacteraceae</taxon>
        <taxon>Variibacter</taxon>
    </lineage>
</organism>
<evidence type="ECO:0000256" key="5">
    <source>
        <dbReference type="RuleBase" id="RU363041"/>
    </source>
</evidence>
<evidence type="ECO:0000256" key="4">
    <source>
        <dbReference type="ARBA" id="ARBA00023136"/>
    </source>
</evidence>
<dbReference type="GO" id="GO:0005886">
    <property type="term" value="C:plasma membrane"/>
    <property type="evidence" value="ECO:0007669"/>
    <property type="project" value="UniProtKB-SubCell"/>
</dbReference>
<dbReference type="PANTHER" id="PTHR43483">
    <property type="entry name" value="MEMBRANE TRANSPORTER PROTEIN HI_0806-RELATED"/>
    <property type="match status" value="1"/>
</dbReference>
<dbReference type="Pfam" id="PF01925">
    <property type="entry name" value="TauE"/>
    <property type="match status" value="1"/>
</dbReference>
<dbReference type="OrthoDB" id="7860953at2"/>
<comment type="subcellular location">
    <subcellularLocation>
        <location evidence="5">Cell membrane</location>
        <topology evidence="5">Multi-pass membrane protein</topology>
    </subcellularLocation>
    <subcellularLocation>
        <location evidence="1">Membrane</location>
        <topology evidence="1">Multi-pass membrane protein</topology>
    </subcellularLocation>
</comment>
<evidence type="ECO:0000256" key="1">
    <source>
        <dbReference type="ARBA" id="ARBA00004141"/>
    </source>
</evidence>
<reference evidence="6 7" key="1">
    <citation type="submission" date="2015-08" db="EMBL/GenBank/DDBJ databases">
        <title>Investigation of the bacterial diversity of lava forest soil.</title>
        <authorList>
            <person name="Lee J.S."/>
        </authorList>
    </citation>
    <scope>NUCLEOTIDE SEQUENCE [LARGE SCALE GENOMIC DNA]</scope>
    <source>
        <strain evidence="6 7">GJW-30</strain>
    </source>
</reference>
<gene>
    <name evidence="6" type="ORF">GJW-30_1_00337</name>
</gene>
<keyword evidence="4 5" id="KW-0472">Membrane</keyword>
<feature type="transmembrane region" description="Helical" evidence="5">
    <location>
        <begin position="40"/>
        <end position="61"/>
    </location>
</feature>
<feature type="transmembrane region" description="Helical" evidence="5">
    <location>
        <begin position="222"/>
        <end position="241"/>
    </location>
</feature>
<feature type="transmembrane region" description="Helical" evidence="5">
    <location>
        <begin position="112"/>
        <end position="139"/>
    </location>
</feature>
<dbReference type="AlphaFoldDB" id="A0A0S3PPL9"/>
<dbReference type="RefSeq" id="WP_096350892.1">
    <property type="nucleotide sequence ID" value="NZ_AP014946.1"/>
</dbReference>
<feature type="transmembrane region" description="Helical" evidence="5">
    <location>
        <begin position="145"/>
        <end position="173"/>
    </location>
</feature>
<dbReference type="PANTHER" id="PTHR43483:SF3">
    <property type="entry name" value="MEMBRANE TRANSPORTER PROTEIN HI_0806-RELATED"/>
    <property type="match status" value="1"/>
</dbReference>
<dbReference type="InterPro" id="IPR002781">
    <property type="entry name" value="TM_pro_TauE-like"/>
</dbReference>
<accession>A0A0S3PPL9</accession>
<protein>
    <recommendedName>
        <fullName evidence="5">Probable membrane transporter protein</fullName>
    </recommendedName>
</protein>
<keyword evidence="5" id="KW-1003">Cell membrane</keyword>
<comment type="similarity">
    <text evidence="5">Belongs to the 4-toluene sulfonate uptake permease (TSUP) (TC 2.A.102) family.</text>
</comment>
<evidence type="ECO:0000256" key="3">
    <source>
        <dbReference type="ARBA" id="ARBA00022989"/>
    </source>
</evidence>
<feature type="transmembrane region" description="Helical" evidence="5">
    <location>
        <begin position="6"/>
        <end position="28"/>
    </location>
</feature>